<dbReference type="InterPro" id="IPR005467">
    <property type="entry name" value="His_kinase_dom"/>
</dbReference>
<evidence type="ECO:0000256" key="4">
    <source>
        <dbReference type="ARBA" id="ARBA00023015"/>
    </source>
</evidence>
<accession>A0A1Y4VPG0</accession>
<keyword evidence="8" id="KW-0812">Transmembrane</keyword>
<dbReference type="SMART" id="SM00387">
    <property type="entry name" value="HATPase_c"/>
    <property type="match status" value="1"/>
</dbReference>
<evidence type="ECO:0000256" key="5">
    <source>
        <dbReference type="ARBA" id="ARBA00023125"/>
    </source>
</evidence>
<feature type="domain" description="HTH araC/xylS-type" evidence="9">
    <location>
        <begin position="1239"/>
        <end position="1337"/>
    </location>
</feature>
<dbReference type="InterPro" id="IPR011123">
    <property type="entry name" value="Y_Y_Y"/>
</dbReference>
<organism evidence="12 13">
    <name type="scientific">Bacteroides xylanisolvens</name>
    <dbReference type="NCBI Taxonomy" id="371601"/>
    <lineage>
        <taxon>Bacteria</taxon>
        <taxon>Pseudomonadati</taxon>
        <taxon>Bacteroidota</taxon>
        <taxon>Bacteroidia</taxon>
        <taxon>Bacteroidales</taxon>
        <taxon>Bacteroidaceae</taxon>
        <taxon>Bacteroides</taxon>
    </lineage>
</organism>
<dbReference type="Proteomes" id="UP000196036">
    <property type="component" value="Unassembled WGS sequence"/>
</dbReference>
<dbReference type="InterPro" id="IPR013783">
    <property type="entry name" value="Ig-like_fold"/>
</dbReference>
<proteinExistence type="predicted"/>
<feature type="modified residue" description="4-aspartylphosphate" evidence="7">
    <location>
        <position position="1140"/>
    </location>
</feature>
<evidence type="ECO:0000259" key="10">
    <source>
        <dbReference type="PROSITE" id="PS50109"/>
    </source>
</evidence>
<dbReference type="Pfam" id="PF00072">
    <property type="entry name" value="Response_reg"/>
    <property type="match status" value="1"/>
</dbReference>
<dbReference type="PROSITE" id="PS01124">
    <property type="entry name" value="HTH_ARAC_FAMILY_2"/>
    <property type="match status" value="1"/>
</dbReference>
<dbReference type="InterPro" id="IPR009057">
    <property type="entry name" value="Homeodomain-like_sf"/>
</dbReference>
<dbReference type="Gene3D" id="1.10.10.60">
    <property type="entry name" value="Homeodomain-like"/>
    <property type="match status" value="1"/>
</dbReference>
<evidence type="ECO:0000256" key="7">
    <source>
        <dbReference type="PROSITE-ProRule" id="PRU00169"/>
    </source>
</evidence>
<evidence type="ECO:0000259" key="9">
    <source>
        <dbReference type="PROSITE" id="PS01124"/>
    </source>
</evidence>
<reference evidence="13" key="1">
    <citation type="submission" date="2017-04" db="EMBL/GenBank/DDBJ databases">
        <title>Function of individual gut microbiota members based on whole genome sequencing of pure cultures obtained from chicken caecum.</title>
        <authorList>
            <person name="Medvecky M."/>
            <person name="Cejkova D."/>
            <person name="Polansky O."/>
            <person name="Karasova D."/>
            <person name="Kubasova T."/>
            <person name="Cizek A."/>
            <person name="Rychlik I."/>
        </authorList>
    </citation>
    <scope>NUCLEOTIDE SEQUENCE [LARGE SCALE GENOMIC DNA]</scope>
    <source>
        <strain evidence="13">An109</strain>
    </source>
</reference>
<keyword evidence="12" id="KW-0808">Transferase</keyword>
<dbReference type="SUPFAM" id="SSF63829">
    <property type="entry name" value="Calcium-dependent phosphotriesterase"/>
    <property type="match status" value="3"/>
</dbReference>
<dbReference type="Gene3D" id="2.130.10.10">
    <property type="entry name" value="YVTN repeat-like/Quinoprotein amine dehydrogenase"/>
    <property type="match status" value="3"/>
</dbReference>
<evidence type="ECO:0000313" key="13">
    <source>
        <dbReference type="Proteomes" id="UP000196036"/>
    </source>
</evidence>
<dbReference type="Pfam" id="PF02518">
    <property type="entry name" value="HATPase_c"/>
    <property type="match status" value="1"/>
</dbReference>
<feature type="transmembrane region" description="Helical" evidence="8">
    <location>
        <begin position="766"/>
        <end position="788"/>
    </location>
</feature>
<keyword evidence="3 7" id="KW-0597">Phosphoprotein</keyword>
<evidence type="ECO:0000256" key="1">
    <source>
        <dbReference type="ARBA" id="ARBA00000085"/>
    </source>
</evidence>
<comment type="catalytic activity">
    <reaction evidence="1">
        <text>ATP + protein L-histidine = ADP + protein N-phospho-L-histidine.</text>
        <dbReference type="EC" id="2.7.13.3"/>
    </reaction>
</comment>
<evidence type="ECO:0000256" key="6">
    <source>
        <dbReference type="ARBA" id="ARBA00023163"/>
    </source>
</evidence>
<dbReference type="SMART" id="SM00448">
    <property type="entry name" value="REC"/>
    <property type="match status" value="1"/>
</dbReference>
<dbReference type="GO" id="GO:0003700">
    <property type="term" value="F:DNA-binding transcription factor activity"/>
    <property type="evidence" value="ECO:0007669"/>
    <property type="project" value="InterPro"/>
</dbReference>
<evidence type="ECO:0000256" key="3">
    <source>
        <dbReference type="ARBA" id="ARBA00022553"/>
    </source>
</evidence>
<dbReference type="InterPro" id="IPR001789">
    <property type="entry name" value="Sig_transdc_resp-reg_receiver"/>
</dbReference>
<protein>
    <recommendedName>
        <fullName evidence="2">histidine kinase</fullName>
        <ecNumber evidence="2">2.7.13.3</ecNumber>
    </recommendedName>
</protein>
<keyword evidence="4" id="KW-0805">Transcription regulation</keyword>
<keyword evidence="12" id="KW-0418">Kinase</keyword>
<evidence type="ECO:0000256" key="8">
    <source>
        <dbReference type="SAM" id="Phobius"/>
    </source>
</evidence>
<dbReference type="InterPro" id="IPR018060">
    <property type="entry name" value="HTH_AraC"/>
</dbReference>
<dbReference type="InterPro" id="IPR004358">
    <property type="entry name" value="Sig_transdc_His_kin-like_C"/>
</dbReference>
<dbReference type="SMART" id="SM00388">
    <property type="entry name" value="HisKA"/>
    <property type="match status" value="1"/>
</dbReference>
<dbReference type="GO" id="GO:0000155">
    <property type="term" value="F:phosphorelay sensor kinase activity"/>
    <property type="evidence" value="ECO:0007669"/>
    <property type="project" value="InterPro"/>
</dbReference>
<dbReference type="Pfam" id="PF07494">
    <property type="entry name" value="Reg_prop"/>
    <property type="match status" value="4"/>
</dbReference>
<dbReference type="GO" id="GO:0043565">
    <property type="term" value="F:sequence-specific DNA binding"/>
    <property type="evidence" value="ECO:0007669"/>
    <property type="project" value="InterPro"/>
</dbReference>
<name>A0A1Y4VPG0_9BACE</name>
<evidence type="ECO:0000259" key="11">
    <source>
        <dbReference type="PROSITE" id="PS50110"/>
    </source>
</evidence>
<dbReference type="EMBL" id="NFLW01000008">
    <property type="protein sequence ID" value="OUQ71871.1"/>
    <property type="molecule type" value="Genomic_DNA"/>
</dbReference>
<comment type="caution">
    <text evidence="12">The sequence shown here is derived from an EMBL/GenBank/DDBJ whole genome shotgun (WGS) entry which is preliminary data.</text>
</comment>
<dbReference type="SUPFAM" id="SSF46689">
    <property type="entry name" value="Homeodomain-like"/>
    <property type="match status" value="1"/>
</dbReference>
<dbReference type="PRINTS" id="PR00344">
    <property type="entry name" value="BCTRLSENSOR"/>
</dbReference>
<keyword evidence="8" id="KW-0472">Membrane</keyword>
<evidence type="ECO:0000313" key="12">
    <source>
        <dbReference type="EMBL" id="OUQ71871.1"/>
    </source>
</evidence>
<feature type="domain" description="Histidine kinase" evidence="10">
    <location>
        <begin position="824"/>
        <end position="1043"/>
    </location>
</feature>
<dbReference type="CDD" id="cd17574">
    <property type="entry name" value="REC_OmpR"/>
    <property type="match status" value="1"/>
</dbReference>
<dbReference type="SMART" id="SM00342">
    <property type="entry name" value="HTH_ARAC"/>
    <property type="match status" value="1"/>
</dbReference>
<dbReference type="EC" id="2.7.13.3" evidence="2"/>
<dbReference type="InterPro" id="IPR036097">
    <property type="entry name" value="HisK_dim/P_sf"/>
</dbReference>
<keyword evidence="6" id="KW-0804">Transcription</keyword>
<dbReference type="Gene3D" id="1.10.287.130">
    <property type="match status" value="1"/>
</dbReference>
<evidence type="ECO:0000256" key="2">
    <source>
        <dbReference type="ARBA" id="ARBA00012438"/>
    </source>
</evidence>
<sequence length="1340" mass="154203">MKSINVRRFLLTGLFLYTAMNLCATIHYNNLRFKQFETLDKLPHKTINAITQDNSGFLWLGTRNGLCRYDGYNIVTYQYHENDSNSLCHNFVNTLYNDSLQNVIWIATEEGICKYSSSTGRFVRYRIEGNTKPNVVFLKTFDKQLLAGCSNGVYAYDEKKDAFVPFLLTGTEASLVSGLAEDHNGFLWISTPKGAKCYNMHKKVFMKLPESVSHISSKLYVDKFNRLWYNMNQQVNVYDINNQQNYSIKESKQFKIFKSIALDGMDNIWLGSEYGIFVYGKDLRLIHHYQQTEGDLSNLNDNPIYSLFMDANHNMWVGTYFGGVNCYIDATDNFQVFSYGNSRNHLSGKAVRQITGGPDEDIYIATEDGGLNRIDKAGQITRSEALHQRMDIGATNVHSLLLNHEGDLWIGLYEKGARCYNFRTQHTKVFLPMDLYRRHSGFCMIEDAEHDIWYGGLNGFVIFRKEGKGYEVMKFKKPFTKFIFCMVNAPDGTVWAGTRRDGVFRLDKRKQTVERIATFPNKELFITDLYVDSQNQIWVGTDDNGMLLLNSKGEYITSYTEEQIGSNSIKGIVEDNAGNIWFGTVNGLCCIHAKGGITRYTTEDGLPTNQFNYSSAYKDARGVLYFGTINGLVSFHPERIYKYPSRFNIALTAISLNGELINPSTSDSPLEKTISECTSITLTHKQARSVQIEYSGMNYRYNNNTMYAMKLEGVDKKWQNIGEQHQVRFSNLPAGHYRLRIKAGEDGIHWYEKGEKIINIRVLPPFWLSGWAYGFYAVCLLMLGYIGYRYTKNRLRLVMNLKTEHNLRVNMEKLNQQKINFFTYISHDLKTPLTLILSPLQRLLSQKEITNHDKKNIEIIYRNANQMKYLIDELLSFSKIEMNQEKINVRKGNIMLFLKELSNIFEIVARDREIDFIVKLDDTDEEVWFSPSKLERIMYNLLSNAFKYTAPGDYVQLTASLQEEDQQTFVHISVKDSGRGIPDEVKDRIFEPYYQVSPKDHREGFGLGLSLTKSLIQLHRGRIEIESKVGEGSNFIVILNVSEQAYEAAERRQDGITLAEIQKYNMRLKETVEILPDKLTQEKHPSQEERQSILIVEDNNEMNNYLKEIFMENYQVIQTYNGKEACEVMQKVYPSLIISDVMMPVMDGLELTRLVKQDINTSHIPVILLTAKIDEGEQTQGYLCGADAYIPKPFNAKNLELLVRNMQQNRMSGIAHFKQTEELNITQITNNPRDERFMKDLVELIMANISKEDYGITEITSALCVSRSLLHTKLKMLTGCSASQFIRSIRMREAKKHLLDGMNVAEAACAVGMTDPNYFTKCFKKEFDVTPTEFTKEHLA</sequence>
<gene>
    <name evidence="12" type="ORF">B5E52_06175</name>
</gene>
<dbReference type="PANTHER" id="PTHR43547">
    <property type="entry name" value="TWO-COMPONENT HISTIDINE KINASE"/>
    <property type="match status" value="1"/>
</dbReference>
<dbReference type="Gene3D" id="2.60.40.10">
    <property type="entry name" value="Immunoglobulins"/>
    <property type="match status" value="1"/>
</dbReference>
<dbReference type="Gene3D" id="3.40.50.2300">
    <property type="match status" value="1"/>
</dbReference>
<dbReference type="InterPro" id="IPR018062">
    <property type="entry name" value="HTH_AraC-typ_CS"/>
</dbReference>
<dbReference type="InterPro" id="IPR036890">
    <property type="entry name" value="HATPase_C_sf"/>
</dbReference>
<dbReference type="Gene3D" id="3.30.565.10">
    <property type="entry name" value="Histidine kinase-like ATPase, C-terminal domain"/>
    <property type="match status" value="1"/>
</dbReference>
<dbReference type="RefSeq" id="WP_087317838.1">
    <property type="nucleotide sequence ID" value="NZ_JAHOJA010000021.1"/>
</dbReference>
<dbReference type="SUPFAM" id="SSF52172">
    <property type="entry name" value="CheY-like"/>
    <property type="match status" value="1"/>
</dbReference>
<dbReference type="PROSITE" id="PS50109">
    <property type="entry name" value="HIS_KIN"/>
    <property type="match status" value="1"/>
</dbReference>
<dbReference type="Pfam" id="PF12833">
    <property type="entry name" value="HTH_18"/>
    <property type="match status" value="1"/>
</dbReference>
<dbReference type="CDD" id="cd00082">
    <property type="entry name" value="HisKA"/>
    <property type="match status" value="1"/>
</dbReference>
<dbReference type="Pfam" id="PF07495">
    <property type="entry name" value="Y_Y_Y"/>
    <property type="match status" value="1"/>
</dbReference>
<dbReference type="InterPro" id="IPR003594">
    <property type="entry name" value="HATPase_dom"/>
</dbReference>
<dbReference type="SUPFAM" id="SSF47384">
    <property type="entry name" value="Homodimeric domain of signal transducing histidine kinase"/>
    <property type="match status" value="1"/>
</dbReference>
<dbReference type="CDD" id="cd00075">
    <property type="entry name" value="HATPase"/>
    <property type="match status" value="1"/>
</dbReference>
<dbReference type="InterPro" id="IPR015943">
    <property type="entry name" value="WD40/YVTN_repeat-like_dom_sf"/>
</dbReference>
<feature type="domain" description="Response regulatory" evidence="11">
    <location>
        <begin position="1092"/>
        <end position="1207"/>
    </location>
</feature>
<keyword evidence="5" id="KW-0238">DNA-binding</keyword>
<dbReference type="Pfam" id="PF00512">
    <property type="entry name" value="HisKA"/>
    <property type="match status" value="1"/>
</dbReference>
<keyword evidence="8" id="KW-1133">Transmembrane helix</keyword>
<dbReference type="PROSITE" id="PS50110">
    <property type="entry name" value="RESPONSE_REGULATORY"/>
    <property type="match status" value="1"/>
</dbReference>
<dbReference type="InterPro" id="IPR011006">
    <property type="entry name" value="CheY-like_superfamily"/>
</dbReference>
<dbReference type="PANTHER" id="PTHR43547:SF2">
    <property type="entry name" value="HYBRID SIGNAL TRANSDUCTION HISTIDINE KINASE C"/>
    <property type="match status" value="1"/>
</dbReference>
<dbReference type="SUPFAM" id="SSF55874">
    <property type="entry name" value="ATPase domain of HSP90 chaperone/DNA topoisomerase II/histidine kinase"/>
    <property type="match status" value="1"/>
</dbReference>
<dbReference type="InterPro" id="IPR011110">
    <property type="entry name" value="Reg_prop"/>
</dbReference>
<dbReference type="InterPro" id="IPR003661">
    <property type="entry name" value="HisK_dim/P_dom"/>
</dbReference>
<dbReference type="PROSITE" id="PS00041">
    <property type="entry name" value="HTH_ARAC_FAMILY_1"/>
    <property type="match status" value="1"/>
</dbReference>